<gene>
    <name evidence="1" type="ORF">ACFF45_23020</name>
</gene>
<reference evidence="1 2" key="1">
    <citation type="submission" date="2024-09" db="EMBL/GenBank/DDBJ databases">
        <authorList>
            <person name="Sun Q."/>
            <person name="Mori K."/>
        </authorList>
    </citation>
    <scope>NUCLEOTIDE SEQUENCE [LARGE SCALE GENOMIC DNA]</scope>
    <source>
        <strain evidence="1 2">JCM 6917</strain>
    </source>
</reference>
<name>A0ABV5N5C3_9ACTN</name>
<dbReference type="RefSeq" id="WP_381348329.1">
    <property type="nucleotide sequence ID" value="NZ_JBHMCY010000047.1"/>
</dbReference>
<evidence type="ECO:0000313" key="2">
    <source>
        <dbReference type="Proteomes" id="UP001589709"/>
    </source>
</evidence>
<protein>
    <submittedName>
        <fullName evidence="1">Uncharacterized protein</fullName>
    </submittedName>
</protein>
<keyword evidence="2" id="KW-1185">Reference proteome</keyword>
<dbReference type="EMBL" id="JBHMCY010000047">
    <property type="protein sequence ID" value="MFB9465500.1"/>
    <property type="molecule type" value="Genomic_DNA"/>
</dbReference>
<comment type="caution">
    <text evidence="1">The sequence shown here is derived from an EMBL/GenBank/DDBJ whole genome shotgun (WGS) entry which is preliminary data.</text>
</comment>
<sequence length="491" mass="54094">MIREPLCTPGTGGAFDSDTGLLDLGFDPTSLGSIFEPTRNNWRQLVTLYHEWVHFYQYHATTYGYLHRMLSNAQLLLANGFLRVAREERGRRRERLPLTVGSTALEGASTENPNAFNRRALAMIQQKRDAISGFGPFPTLSSMAEWRLLGLVLDEMFGIPPVFLSEPAMPSPPFIRYKRVHYLLETHAHLLSTAWLSMAVERSGGDPWISRTAVEVANAQAKGPYAAFLQFAGGLPVSGAGWLTMFCALAEIACNPPGVHRHPRQSWTMTIAPLYTSWFPVVRMETLMSLAVEGKVSRPRSRWPDACTDLLTATAQAVGVAFQPAADGATAEHVLERAFDRLLRYCEDPDDAVPALLHYVLDGHARLLAAERLKHASPLLLSGFGIFELEHLVASLGGPTGTFTHGGDAHTLVGACAGLLHAGLIGADRVRETSDDILFTALPLVRTLQLLMHRTRLELEQIADDRLIGRNDWTLRAVLAEHYGLALGDFD</sequence>
<dbReference type="Proteomes" id="UP001589709">
    <property type="component" value="Unassembled WGS sequence"/>
</dbReference>
<proteinExistence type="predicted"/>
<organism evidence="1 2">
    <name type="scientific">Streptomyces cinereospinus</name>
    <dbReference type="NCBI Taxonomy" id="285561"/>
    <lineage>
        <taxon>Bacteria</taxon>
        <taxon>Bacillati</taxon>
        <taxon>Actinomycetota</taxon>
        <taxon>Actinomycetes</taxon>
        <taxon>Kitasatosporales</taxon>
        <taxon>Streptomycetaceae</taxon>
        <taxon>Streptomyces</taxon>
    </lineage>
</organism>
<evidence type="ECO:0000313" key="1">
    <source>
        <dbReference type="EMBL" id="MFB9465500.1"/>
    </source>
</evidence>
<accession>A0ABV5N5C3</accession>